<evidence type="ECO:0000313" key="1">
    <source>
        <dbReference type="EMBL" id="TXF11104.1"/>
    </source>
</evidence>
<name>A0A5C7EIB7_9PROT</name>
<keyword evidence="2" id="KW-1185">Reference proteome</keyword>
<organism evidence="1 2">
    <name type="scientific">Pelomicrobium methylotrophicum</name>
    <dbReference type="NCBI Taxonomy" id="2602750"/>
    <lineage>
        <taxon>Bacteria</taxon>
        <taxon>Pseudomonadati</taxon>
        <taxon>Pseudomonadota</taxon>
        <taxon>Hydrogenophilia</taxon>
        <taxon>Hydrogenophilia incertae sedis</taxon>
        <taxon>Pelomicrobium</taxon>
    </lineage>
</organism>
<proteinExistence type="predicted"/>
<accession>A0A5C7EIB7</accession>
<dbReference type="InParanoid" id="A0A5C7EIB7"/>
<dbReference type="Proteomes" id="UP000321201">
    <property type="component" value="Unassembled WGS sequence"/>
</dbReference>
<sequence>MKQENATSLSGLRTLIGKAVRYCGEPYTVVEVLEEGPSLVLESKQGVTSIQQDSYGRPRRMAPEPIVLRLPATFLTDGQLPEGFEIL</sequence>
<dbReference type="OrthoDB" id="5295613at2"/>
<dbReference type="AlphaFoldDB" id="A0A5C7EIB7"/>
<dbReference type="RefSeq" id="WP_147800496.1">
    <property type="nucleotide sequence ID" value="NZ_VPFL01000017.1"/>
</dbReference>
<reference evidence="1 2" key="1">
    <citation type="submission" date="2019-08" db="EMBL/GenBank/DDBJ databases">
        <title>Pelomicrobium methylotrophicum gen. nov., sp. nov. a moderately thermophilic, facultatively anaerobic, lithoautotrophic and methylotrophic bacterium isolated from a terrestrial mud volcano.</title>
        <authorList>
            <person name="Slobodkina G.B."/>
            <person name="Merkel A.Y."/>
            <person name="Slobodkin A.I."/>
        </authorList>
    </citation>
    <scope>NUCLEOTIDE SEQUENCE [LARGE SCALE GENOMIC DNA]</scope>
    <source>
        <strain evidence="1 2">SM250</strain>
    </source>
</reference>
<gene>
    <name evidence="1" type="ORF">FR698_12310</name>
</gene>
<evidence type="ECO:0000313" key="2">
    <source>
        <dbReference type="Proteomes" id="UP000321201"/>
    </source>
</evidence>
<dbReference type="EMBL" id="VPFL01000017">
    <property type="protein sequence ID" value="TXF11104.1"/>
    <property type="molecule type" value="Genomic_DNA"/>
</dbReference>
<protein>
    <submittedName>
        <fullName evidence="1">Uncharacterized protein</fullName>
    </submittedName>
</protein>
<comment type="caution">
    <text evidence="1">The sequence shown here is derived from an EMBL/GenBank/DDBJ whole genome shotgun (WGS) entry which is preliminary data.</text>
</comment>